<feature type="region of interest" description="Disordered" evidence="3">
    <location>
        <begin position="261"/>
        <end position="300"/>
    </location>
</feature>
<evidence type="ECO:0000256" key="4">
    <source>
        <dbReference type="SAM" id="SignalP"/>
    </source>
</evidence>
<dbReference type="AlphaFoldDB" id="A0AAD4Q0M2"/>
<dbReference type="Gene3D" id="3.10.350.10">
    <property type="entry name" value="LysM domain"/>
    <property type="match status" value="1"/>
</dbReference>
<evidence type="ECO:0000256" key="3">
    <source>
        <dbReference type="SAM" id="MobiDB-lite"/>
    </source>
</evidence>
<dbReference type="InterPro" id="IPR036779">
    <property type="entry name" value="LysM_dom_sf"/>
</dbReference>
<feature type="chain" id="PRO_5042296666" description="LysM domain-containing protein" evidence="4">
    <location>
        <begin position="20"/>
        <end position="394"/>
    </location>
</feature>
<dbReference type="PROSITE" id="PS51782">
    <property type="entry name" value="LYSM"/>
    <property type="match status" value="1"/>
</dbReference>
<dbReference type="InterPro" id="IPR018392">
    <property type="entry name" value="LysM"/>
</dbReference>
<dbReference type="GO" id="GO:0008061">
    <property type="term" value="F:chitin binding"/>
    <property type="evidence" value="ECO:0007669"/>
    <property type="project" value="UniProtKB-KW"/>
</dbReference>
<dbReference type="CDD" id="cd00118">
    <property type="entry name" value="LysM"/>
    <property type="match status" value="1"/>
</dbReference>
<evidence type="ECO:0000256" key="1">
    <source>
        <dbReference type="ARBA" id="ARBA00022669"/>
    </source>
</evidence>
<evidence type="ECO:0000313" key="7">
    <source>
        <dbReference type="Proteomes" id="UP001201262"/>
    </source>
</evidence>
<reference evidence="6" key="1">
    <citation type="submission" date="2021-12" db="EMBL/GenBank/DDBJ databases">
        <title>Convergent genome expansion in fungi linked to evolution of root-endophyte symbiosis.</title>
        <authorList>
            <consortium name="DOE Joint Genome Institute"/>
            <person name="Ke Y.-H."/>
            <person name="Bonito G."/>
            <person name="Liao H.-L."/>
            <person name="Looney B."/>
            <person name="Rojas-Flechas A."/>
            <person name="Nash J."/>
            <person name="Hameed K."/>
            <person name="Schadt C."/>
            <person name="Martin F."/>
            <person name="Crous P.W."/>
            <person name="Miettinen O."/>
            <person name="Magnuson J.K."/>
            <person name="Labbe J."/>
            <person name="Jacobson D."/>
            <person name="Doktycz M.J."/>
            <person name="Veneault-Fourrey C."/>
            <person name="Kuo A."/>
            <person name="Mondo S."/>
            <person name="Calhoun S."/>
            <person name="Riley R."/>
            <person name="Ohm R."/>
            <person name="LaButti K."/>
            <person name="Andreopoulos B."/>
            <person name="Pangilinan J."/>
            <person name="Nolan M."/>
            <person name="Tritt A."/>
            <person name="Clum A."/>
            <person name="Lipzen A."/>
            <person name="Daum C."/>
            <person name="Barry K."/>
            <person name="Grigoriev I.V."/>
            <person name="Vilgalys R."/>
        </authorList>
    </citation>
    <scope>NUCLEOTIDE SEQUENCE</scope>
    <source>
        <strain evidence="6">PMI_201</strain>
    </source>
</reference>
<dbReference type="EMBL" id="JAJTJA010000004">
    <property type="protein sequence ID" value="KAH8700984.1"/>
    <property type="molecule type" value="Genomic_DNA"/>
</dbReference>
<dbReference type="InterPro" id="IPR023346">
    <property type="entry name" value="Lysozyme-like_dom_sf"/>
</dbReference>
<dbReference type="SUPFAM" id="SSF53955">
    <property type="entry name" value="Lysozyme-like"/>
    <property type="match status" value="1"/>
</dbReference>
<comment type="caution">
    <text evidence="6">The sequence shown here is derived from an EMBL/GenBank/DDBJ whole genome shotgun (WGS) entry which is preliminary data.</text>
</comment>
<dbReference type="Gene3D" id="1.10.530.10">
    <property type="match status" value="1"/>
</dbReference>
<dbReference type="Proteomes" id="UP001201262">
    <property type="component" value="Unassembled WGS sequence"/>
</dbReference>
<evidence type="ECO:0000259" key="5">
    <source>
        <dbReference type="PROSITE" id="PS51782"/>
    </source>
</evidence>
<evidence type="ECO:0000256" key="2">
    <source>
        <dbReference type="ARBA" id="ARBA00023026"/>
    </source>
</evidence>
<dbReference type="RefSeq" id="XP_046074690.1">
    <property type="nucleotide sequence ID" value="XM_046220163.1"/>
</dbReference>
<evidence type="ECO:0000313" key="6">
    <source>
        <dbReference type="EMBL" id="KAH8700984.1"/>
    </source>
</evidence>
<gene>
    <name evidence="6" type="ORF">BGW36DRAFT_425783</name>
</gene>
<dbReference type="SMART" id="SM00257">
    <property type="entry name" value="LysM"/>
    <property type="match status" value="1"/>
</dbReference>
<protein>
    <recommendedName>
        <fullName evidence="5">LysM domain-containing protein</fullName>
    </recommendedName>
</protein>
<keyword evidence="4" id="KW-0732">Signal</keyword>
<sequence length="394" mass="39766">MSVIPFILAAGSLPALIFGAPVPSLPSRDVAGAASVHSFPKRDTSAYTVFGGNGEVSDGWPAINDWISSFDEMFSNNKEVLSSSCAQWNVPNNSDDEISALSDSIQSVAKSTGVDARFILAIVMQESNGCVRAPTTNYGVINPGLMQSHDGTGSCNNGGVLSPCPSSQITQMITDGTAGTSSGDGLKQLLAQAGADDVTKYYKAARLYNSGSIASGGNLGQGIATHCYVSDVANRLLGWATGASSCNTGTIGSLTSAQGSFTSGGNGGSSGTTTTSASPTVAPVTSVAPSPEPTTPAPVTTTAAVPTTTAAPAPAATTTVAAAAGATPASSSSGPVYPQAKSACKKYYTVVSGDYCLRVEAEAGITASQLMDWNPGLDSSCSNLWLGYQYCIEA</sequence>
<feature type="compositionally biased region" description="Low complexity" evidence="3">
    <location>
        <begin position="271"/>
        <end position="289"/>
    </location>
</feature>
<organism evidence="6 7">
    <name type="scientific">Talaromyces proteolyticus</name>
    <dbReference type="NCBI Taxonomy" id="1131652"/>
    <lineage>
        <taxon>Eukaryota</taxon>
        <taxon>Fungi</taxon>
        <taxon>Dikarya</taxon>
        <taxon>Ascomycota</taxon>
        <taxon>Pezizomycotina</taxon>
        <taxon>Eurotiomycetes</taxon>
        <taxon>Eurotiomycetidae</taxon>
        <taxon>Eurotiales</taxon>
        <taxon>Trichocomaceae</taxon>
        <taxon>Talaromyces</taxon>
        <taxon>Talaromyces sect. Bacilispori</taxon>
    </lineage>
</organism>
<dbReference type="InterPro" id="IPR052210">
    <property type="entry name" value="LysM1-like"/>
</dbReference>
<proteinExistence type="predicted"/>
<keyword evidence="7" id="KW-1185">Reference proteome</keyword>
<dbReference type="GeneID" id="70250450"/>
<feature type="domain" description="LysM" evidence="5">
    <location>
        <begin position="346"/>
        <end position="392"/>
    </location>
</feature>
<keyword evidence="1" id="KW-0147">Chitin-binding</keyword>
<dbReference type="PANTHER" id="PTHR34997">
    <property type="entry name" value="AM15"/>
    <property type="match status" value="1"/>
</dbReference>
<accession>A0AAD4Q0M2</accession>
<keyword evidence="2" id="KW-0843">Virulence</keyword>
<dbReference type="SUPFAM" id="SSF54106">
    <property type="entry name" value="LysM domain"/>
    <property type="match status" value="1"/>
</dbReference>
<dbReference type="Pfam" id="PF01476">
    <property type="entry name" value="LysM"/>
    <property type="match status" value="1"/>
</dbReference>
<feature type="signal peptide" evidence="4">
    <location>
        <begin position="1"/>
        <end position="19"/>
    </location>
</feature>
<name>A0AAD4Q0M2_9EURO</name>
<dbReference type="PANTHER" id="PTHR34997:SF1">
    <property type="entry name" value="PEPTIDOGLYCAN-BINDING LYSIN DOMAIN"/>
    <property type="match status" value="1"/>
</dbReference>